<comment type="caution">
    <text evidence="1">The sequence shown here is derived from an EMBL/GenBank/DDBJ whole genome shotgun (WGS) entry which is preliminary data.</text>
</comment>
<proteinExistence type="predicted"/>
<dbReference type="EMBL" id="JAFEMC010000005">
    <property type="protein sequence ID" value="MBM6577945.1"/>
    <property type="molecule type" value="Genomic_DNA"/>
</dbReference>
<dbReference type="Proteomes" id="UP000763641">
    <property type="component" value="Unassembled WGS sequence"/>
</dbReference>
<evidence type="ECO:0000313" key="1">
    <source>
        <dbReference type="EMBL" id="MBM6577945.1"/>
    </source>
</evidence>
<keyword evidence="2" id="KW-1185">Reference proteome</keyword>
<reference evidence="1 2" key="1">
    <citation type="submission" date="2020-12" db="EMBL/GenBank/DDBJ databases">
        <title>Sphingomonas sp.</title>
        <authorList>
            <person name="Kim M.K."/>
        </authorList>
    </citation>
    <scope>NUCLEOTIDE SEQUENCE [LARGE SCALE GENOMIC DNA]</scope>
    <source>
        <strain evidence="1 2">BT552</strain>
    </source>
</reference>
<sequence length="383" mass="42859">MHFKQILRTNPTSGRVERPWRNRDREFVLGDPAKGEDRHHDAQATKVDNYGEALELVERGFSIRMSDGKAPASLVTPASLTFVDEPVKTLDELWAFTMPSVPFSFDDVEQDVRKALLVQAGETYWLANARAADAFIGFPLDIDGVDHGEQLEQVDLDQFNFARVIKNAYESAFRVGHSSLSDEDADELELIVGAITGGAARRYRNPADVPGSPLRRTMLSAYLRWKLSAGALFDNKLDQSAVESLAVLADMSEQAVRNSLNKEGLSPVKGKIDYDAVIRWLEQRRDFVPLREEERPEARSTWDAIHHLRTQPLPAAFDTVRSRNLRVNDHHALASVEKHIITAVKQDGAPAPEHLRSYARHLSLAIDTFVLKFDDAVARAPGC</sequence>
<gene>
    <name evidence="1" type="ORF">ILT43_16300</name>
</gene>
<dbReference type="RefSeq" id="WP_204200043.1">
    <property type="nucleotide sequence ID" value="NZ_JAFEMC010000005.1"/>
</dbReference>
<name>A0ABS2DAI8_9SPHN</name>
<organism evidence="1 2">
    <name type="scientific">Sphingomonas longa</name>
    <dbReference type="NCBI Taxonomy" id="2778730"/>
    <lineage>
        <taxon>Bacteria</taxon>
        <taxon>Pseudomonadati</taxon>
        <taxon>Pseudomonadota</taxon>
        <taxon>Alphaproteobacteria</taxon>
        <taxon>Sphingomonadales</taxon>
        <taxon>Sphingomonadaceae</taxon>
        <taxon>Sphingomonas</taxon>
    </lineage>
</organism>
<evidence type="ECO:0000313" key="2">
    <source>
        <dbReference type="Proteomes" id="UP000763641"/>
    </source>
</evidence>
<accession>A0ABS2DAI8</accession>
<protein>
    <submittedName>
        <fullName evidence="1">Uncharacterized protein</fullName>
    </submittedName>
</protein>